<dbReference type="InterPro" id="IPR050861">
    <property type="entry name" value="Dihydroxyacetone_Kinase"/>
</dbReference>
<dbReference type="GO" id="GO:0004371">
    <property type="term" value="F:glycerone kinase activity"/>
    <property type="evidence" value="ECO:0007669"/>
    <property type="project" value="InterPro"/>
</dbReference>
<dbReference type="OrthoDB" id="9800291at2"/>
<dbReference type="Proteomes" id="UP000316252">
    <property type="component" value="Unassembled WGS sequence"/>
</dbReference>
<evidence type="ECO:0000259" key="3">
    <source>
        <dbReference type="PROSITE" id="PS51480"/>
    </source>
</evidence>
<dbReference type="Pfam" id="PF02734">
    <property type="entry name" value="Dak2"/>
    <property type="match status" value="1"/>
</dbReference>
<dbReference type="GO" id="GO:0005829">
    <property type="term" value="C:cytosol"/>
    <property type="evidence" value="ECO:0007669"/>
    <property type="project" value="TreeGrafter"/>
</dbReference>
<dbReference type="AlphaFoldDB" id="A0A506Y9T3"/>
<dbReference type="InterPro" id="IPR004007">
    <property type="entry name" value="DhaL_dom"/>
</dbReference>
<organism evidence="4 5">
    <name type="scientific">Schumannella soli</name>
    <dbReference type="NCBI Taxonomy" id="2590779"/>
    <lineage>
        <taxon>Bacteria</taxon>
        <taxon>Bacillati</taxon>
        <taxon>Actinomycetota</taxon>
        <taxon>Actinomycetes</taxon>
        <taxon>Micrococcales</taxon>
        <taxon>Microbacteriaceae</taxon>
        <taxon>Schumannella</taxon>
    </lineage>
</organism>
<dbReference type="PANTHER" id="PTHR28629:SF4">
    <property type="entry name" value="TRIOKINASE_FMN CYCLASE"/>
    <property type="match status" value="1"/>
</dbReference>
<dbReference type="Gene3D" id="1.25.40.340">
    <property type="match status" value="1"/>
</dbReference>
<protein>
    <submittedName>
        <fullName evidence="4">Dihydroxyacetone kinase subunit L</fullName>
    </submittedName>
</protein>
<dbReference type="SUPFAM" id="SSF101473">
    <property type="entry name" value="DhaL-like"/>
    <property type="match status" value="1"/>
</dbReference>
<dbReference type="PROSITE" id="PS51480">
    <property type="entry name" value="DHAL"/>
    <property type="match status" value="1"/>
</dbReference>
<gene>
    <name evidence="4" type="primary">dhaL</name>
    <name evidence="4" type="ORF">FJ657_04260</name>
</gene>
<keyword evidence="5" id="KW-1185">Reference proteome</keyword>
<dbReference type="FunFam" id="1.25.40.340:FF:000002">
    <property type="entry name" value="Dihydroxyacetone kinase, L subunit"/>
    <property type="match status" value="1"/>
</dbReference>
<feature type="domain" description="DhaL" evidence="3">
    <location>
        <begin position="8"/>
        <end position="206"/>
    </location>
</feature>
<comment type="caution">
    <text evidence="4">The sequence shown here is derived from an EMBL/GenBank/DDBJ whole genome shotgun (WGS) entry which is preliminary data.</text>
</comment>
<sequence>MTELIAGTHAFDWITRFTHAFGAAQQALTDLDRLAGDGDFGTNIASALRRTSDALPDRDIATFGTVFGAMSRGFLATGGTSGPLFGMCFRDISRSASADGANVVELAAGVASGLATIQKLGGAKVGDNTMIDALAPASDALTAAADDGATLGQAFAAAAAAARVGAESTGDLVASRGRASYVGELARGVLDPGAVTIALFFESGAATIGVVNESELLAWLPAAV</sequence>
<dbReference type="EMBL" id="VHQG01000001">
    <property type="protein sequence ID" value="TPW77867.1"/>
    <property type="molecule type" value="Genomic_DNA"/>
</dbReference>
<dbReference type="NCBIfam" id="TIGR02365">
    <property type="entry name" value="dha_L_ycgS"/>
    <property type="match status" value="1"/>
</dbReference>
<dbReference type="PANTHER" id="PTHR28629">
    <property type="entry name" value="TRIOKINASE/FMN CYCLASE"/>
    <property type="match status" value="1"/>
</dbReference>
<name>A0A506Y9T3_9MICO</name>
<dbReference type="RefSeq" id="WP_141162392.1">
    <property type="nucleotide sequence ID" value="NZ_VHQG01000001.1"/>
</dbReference>
<accession>A0A506Y9T3</accession>
<dbReference type="SMART" id="SM01120">
    <property type="entry name" value="Dak2"/>
    <property type="match status" value="1"/>
</dbReference>
<proteinExistence type="predicted"/>
<keyword evidence="1" id="KW-0808">Transferase</keyword>
<dbReference type="GO" id="GO:0019563">
    <property type="term" value="P:glycerol catabolic process"/>
    <property type="evidence" value="ECO:0007669"/>
    <property type="project" value="TreeGrafter"/>
</dbReference>
<keyword evidence="2 4" id="KW-0418">Kinase</keyword>
<evidence type="ECO:0000313" key="4">
    <source>
        <dbReference type="EMBL" id="TPW77867.1"/>
    </source>
</evidence>
<dbReference type="InterPro" id="IPR036117">
    <property type="entry name" value="DhaL_dom_sf"/>
</dbReference>
<evidence type="ECO:0000313" key="5">
    <source>
        <dbReference type="Proteomes" id="UP000316252"/>
    </source>
</evidence>
<reference evidence="4 5" key="1">
    <citation type="submission" date="2019-06" db="EMBL/GenBank/DDBJ databases">
        <authorList>
            <person name="Li F."/>
        </authorList>
    </citation>
    <scope>NUCLEOTIDE SEQUENCE [LARGE SCALE GENOMIC DNA]</scope>
    <source>
        <strain evidence="4 5">10F1D-1</strain>
    </source>
</reference>
<dbReference type="InterPro" id="IPR012737">
    <property type="entry name" value="DhaK_L_YcgS"/>
</dbReference>
<evidence type="ECO:0000256" key="2">
    <source>
        <dbReference type="ARBA" id="ARBA00022777"/>
    </source>
</evidence>
<evidence type="ECO:0000256" key="1">
    <source>
        <dbReference type="ARBA" id="ARBA00022679"/>
    </source>
</evidence>